<proteinExistence type="predicted"/>
<dbReference type="InterPro" id="IPR016477">
    <property type="entry name" value="Fructo-/Ketosamine-3-kinase"/>
</dbReference>
<comment type="caution">
    <text evidence="6">The sequence shown here is derived from an EMBL/GenBank/DDBJ whole genome shotgun (WGS) entry which is preliminary data.</text>
</comment>
<dbReference type="Proteomes" id="UP001274830">
    <property type="component" value="Unassembled WGS sequence"/>
</dbReference>
<dbReference type="SUPFAM" id="SSF48403">
    <property type="entry name" value="Ankyrin repeat"/>
    <property type="match status" value="1"/>
</dbReference>
<dbReference type="InterPro" id="IPR036770">
    <property type="entry name" value="Ankyrin_rpt-contain_sf"/>
</dbReference>
<feature type="repeat" description="ANK" evidence="5">
    <location>
        <begin position="444"/>
        <end position="476"/>
    </location>
</feature>
<feature type="repeat" description="ANK" evidence="5">
    <location>
        <begin position="411"/>
        <end position="443"/>
    </location>
</feature>
<dbReference type="SMART" id="SM00248">
    <property type="entry name" value="ANK"/>
    <property type="match status" value="9"/>
</dbReference>
<dbReference type="SUPFAM" id="SSF56112">
    <property type="entry name" value="Protein kinase-like (PK-like)"/>
    <property type="match status" value="1"/>
</dbReference>
<sequence>MTVFSRLPSGLTALYDQILSQILEDESHGLSEHARTVLRVMTAAFQPLTLWELAILARVTEETAEDRDLILEYLDLCISIVAVRRDVAYFVHDSAREHLLKRQDIVPSDKGVVHAELAIACYRYLSGQSLMNDDISCDSSTDITGIASTLIRKYHSYPVVFWLEHMRLAGDRVIGSFDVEDEFLSEDSPTRQKWLDLYWHRRHQPWEKQPLNFAAIHLAAYGGLTWLVLSLLKSRDQGEINRRDGLGYDCLMWVAGRGWTDVVNVLVDRSAKLDTTNDQLLTAVYLAAINGHAPTVRMLIEAGADVDCCDARGATLVHCVTMHQYIDILQYLLLSGAEVDVPDARNRTAILWACNGGQLAAVKVLEEHGADLTQLDREGMTLLHHAAGQGHLEIASFLLKKGVRVDSKCYGRWTPLHEAAWNGETIIVAFLLKSGPNLDERTGEGHTALHQASWNGHTDCVRLLLKHDAPVDAVCYDGKTALHQAAWQGHDEVARALVDAGASYLVRNHGGNTARHHAEENGAAELAASLALLALDEVSLGASATKNANLPYAPRAPPEHPKFSAIHHNEHDPAIELDPAIMAAIPGDPFACDCSHHGHAGFSVPLRVRAKYSDGTEVVFFCKTYGNQEMFRSEYFSLETLSTTLPTFCPRPLQFGQMQETDHFFLMTEFIDAECTGNALTERSLAEKLASLHDQPVPIPAGHRSRMFGFPMSAYCGSTPQDNTFCASLAELFAERRLGYISRLCQVRHGADDELRTWVDRMTERVVPALLQDGHLGGDKPIVPSIVHGDLWMGNQIKGRVRGWSGLQATTYDPSSVYAHNEYEFAIMRLFGGFLAGFWSRYHAIKPKTEPIEEYEDRTSLYSLYHLLNHYAMDCGGWRDDAIEVMKELWDKYGN</sequence>
<dbReference type="Gene3D" id="3.90.1200.10">
    <property type="match status" value="1"/>
</dbReference>
<dbReference type="Gene3D" id="1.25.40.20">
    <property type="entry name" value="Ankyrin repeat-containing domain"/>
    <property type="match status" value="4"/>
</dbReference>
<evidence type="ECO:0000256" key="5">
    <source>
        <dbReference type="PROSITE-ProRule" id="PRU00023"/>
    </source>
</evidence>
<feature type="repeat" description="ANK" evidence="5">
    <location>
        <begin position="312"/>
        <end position="344"/>
    </location>
</feature>
<keyword evidence="3 5" id="KW-0040">ANK repeat</keyword>
<dbReference type="Pfam" id="PF03881">
    <property type="entry name" value="Fructosamin_kin"/>
    <property type="match status" value="1"/>
</dbReference>
<name>A0AAE1C3N9_9PEZI</name>
<gene>
    <name evidence="6" type="ORF">LTR78_003397</name>
</gene>
<protein>
    <recommendedName>
        <fullName evidence="1">protein-ribulosamine 3-kinase</fullName>
        <ecNumber evidence="1">2.7.1.172</ecNumber>
    </recommendedName>
</protein>
<dbReference type="Pfam" id="PF12796">
    <property type="entry name" value="Ank_2"/>
    <property type="match status" value="2"/>
</dbReference>
<feature type="repeat" description="ANK" evidence="5">
    <location>
        <begin position="477"/>
        <end position="509"/>
    </location>
</feature>
<feature type="repeat" description="ANK" evidence="5">
    <location>
        <begin position="279"/>
        <end position="311"/>
    </location>
</feature>
<dbReference type="InterPro" id="IPR002110">
    <property type="entry name" value="Ankyrin_rpt"/>
</dbReference>
<evidence type="ECO:0000256" key="4">
    <source>
        <dbReference type="ARBA" id="ARBA00048655"/>
    </source>
</evidence>
<keyword evidence="2" id="KW-0677">Repeat</keyword>
<evidence type="ECO:0000313" key="7">
    <source>
        <dbReference type="Proteomes" id="UP001274830"/>
    </source>
</evidence>
<evidence type="ECO:0000256" key="1">
    <source>
        <dbReference type="ARBA" id="ARBA00011961"/>
    </source>
</evidence>
<dbReference type="InterPro" id="IPR011009">
    <property type="entry name" value="Kinase-like_dom_sf"/>
</dbReference>
<dbReference type="PANTHER" id="PTHR24201">
    <property type="entry name" value="ANK_REP_REGION DOMAIN-CONTAINING PROTEIN"/>
    <property type="match status" value="1"/>
</dbReference>
<dbReference type="GO" id="GO:0102193">
    <property type="term" value="F:protein-ribulosamine 3-kinase activity"/>
    <property type="evidence" value="ECO:0007669"/>
    <property type="project" value="UniProtKB-EC"/>
</dbReference>
<comment type="catalytic activity">
    <reaction evidence="4">
        <text>N(6)-D-ribulosyl-L-lysyl-[protein] + ATP = N(6)-(3-O-phospho-D-ribulosyl)-L-lysyl-[protein] + ADP + H(+)</text>
        <dbReference type="Rhea" id="RHEA:48432"/>
        <dbReference type="Rhea" id="RHEA-COMP:12103"/>
        <dbReference type="Rhea" id="RHEA-COMP:12104"/>
        <dbReference type="ChEBI" id="CHEBI:15378"/>
        <dbReference type="ChEBI" id="CHEBI:30616"/>
        <dbReference type="ChEBI" id="CHEBI:90418"/>
        <dbReference type="ChEBI" id="CHEBI:90420"/>
        <dbReference type="ChEBI" id="CHEBI:456216"/>
        <dbReference type="EC" id="2.7.1.172"/>
    </reaction>
    <physiologicalReaction direction="left-to-right" evidence="4">
        <dbReference type="Rhea" id="RHEA:48433"/>
    </physiologicalReaction>
</comment>
<dbReference type="PROSITE" id="PS50297">
    <property type="entry name" value="ANK_REP_REGION"/>
    <property type="match status" value="5"/>
</dbReference>
<dbReference type="PROSITE" id="PS50088">
    <property type="entry name" value="ANK_REPEAT"/>
    <property type="match status" value="7"/>
</dbReference>
<evidence type="ECO:0000256" key="2">
    <source>
        <dbReference type="ARBA" id="ARBA00022737"/>
    </source>
</evidence>
<organism evidence="6 7">
    <name type="scientific">Recurvomyces mirabilis</name>
    <dbReference type="NCBI Taxonomy" id="574656"/>
    <lineage>
        <taxon>Eukaryota</taxon>
        <taxon>Fungi</taxon>
        <taxon>Dikarya</taxon>
        <taxon>Ascomycota</taxon>
        <taxon>Pezizomycotina</taxon>
        <taxon>Dothideomycetes</taxon>
        <taxon>Dothideomycetidae</taxon>
        <taxon>Mycosphaerellales</taxon>
        <taxon>Teratosphaeriaceae</taxon>
        <taxon>Recurvomyces</taxon>
    </lineage>
</organism>
<dbReference type="FunFam" id="3.90.1200.10:FF:000018">
    <property type="entry name" value="Fructosamine-3-kinase, putative"/>
    <property type="match status" value="1"/>
</dbReference>
<dbReference type="Pfam" id="PF13637">
    <property type="entry name" value="Ank_4"/>
    <property type="match status" value="1"/>
</dbReference>
<keyword evidence="7" id="KW-1185">Reference proteome</keyword>
<dbReference type="EMBL" id="JAUTXT010000009">
    <property type="protein sequence ID" value="KAK3676623.1"/>
    <property type="molecule type" value="Genomic_DNA"/>
</dbReference>
<dbReference type="AlphaFoldDB" id="A0AAE1C3N9"/>
<feature type="repeat" description="ANK" evidence="5">
    <location>
        <begin position="378"/>
        <end position="410"/>
    </location>
</feature>
<reference evidence="6" key="1">
    <citation type="submission" date="2023-07" db="EMBL/GenBank/DDBJ databases">
        <title>Black Yeasts Isolated from many extreme environments.</title>
        <authorList>
            <person name="Coleine C."/>
            <person name="Stajich J.E."/>
            <person name="Selbmann L."/>
        </authorList>
    </citation>
    <scope>NUCLEOTIDE SEQUENCE</scope>
    <source>
        <strain evidence="6">CCFEE 5485</strain>
    </source>
</reference>
<dbReference type="EC" id="2.7.1.172" evidence="1"/>
<feature type="repeat" description="ANK" evidence="5">
    <location>
        <begin position="345"/>
        <end position="377"/>
    </location>
</feature>
<accession>A0AAE1C3N9</accession>
<evidence type="ECO:0000313" key="6">
    <source>
        <dbReference type="EMBL" id="KAK3676623.1"/>
    </source>
</evidence>
<evidence type="ECO:0000256" key="3">
    <source>
        <dbReference type="ARBA" id="ARBA00023043"/>
    </source>
</evidence>
<dbReference type="InterPro" id="IPR050776">
    <property type="entry name" value="Ank_Repeat/CDKN_Inhibitor"/>
</dbReference>